<sequence>MRIFLIFAAFVIHFAGLAYAESPLPDRRVILTRDMDFPGGDIQQIFDTTMAACESACLTRGECTAFTFNSLKGACFLKNGYGAPTPYSGAFSADVVALDPALVAAAEARAAELSFLYETDIAAAQTRARQLPHDFVAGGWTADQLTQYARDAERDAEIVSAMRYMAAATVIGDGAGDWAGYARLANAAAFATSDSGEKRKLFQTGLEAAIAAYLRSGSGPERANALTGMAVALENLGRGRATIPALRLAQAASPRDETAQALDRVTGLFGFRVTETDVTSDAASPAICATFSEPLVEAGVDYAPFVQTDVSGLAVAPRGSQLCVEGVEHGTRYALTLRAGLPAASGEALAAPVQLNLYVRDRAPSVHFPGRAYVLPAAPDAGLPVVAVNTDTLDLTLSRLPDRNLVRVYEEGWFGNALGVWDESWFNDTMAQEIWRGAADVASELNRDVTTRLPIGEALAGQPPGIYVLQAAIPGVDPYASPPATQWFVISDIGLTTMMGADGLHLFARALASADPIAGARVQLLSRANAVLGEGETDAQGYLRFAEGMTAGTGSATPAVVVLENGDDIAFLSLTGPAFDLSDRGVEGHPAAPPIDVFLTTDRGAYRAGETVFATALARDGQADAIDGLPVTAVLYRPDGVEYARHLSGGAGAGGHVFTLPLAGNAPRGTWRLDLHADPDAPALASTTLLVEDFLPERIDFALTLSDPAPRLASRPVLGIDARYLFGAPGADLAVEGNLRLRPVRSLEGWPGYVFGPHEDLPDTQWGAISSVRTDAMGHADATIAFPEIEAVGLPLQAEINVEVREGSGRPVERSLTTAVTAEGPVIGIRPAFDGTLPENAEASFEVIALAPDGTPMAMEAAWEVNRVETRYQWYSVNGNWNWDPVTTRSRVASGTLTLGESPARLATPTEWGNYELIVSGRDGGHVTASTGFSAGWYAPADAGTTPDMLEVSLDAETYAAGDTATLRFVPRSGGTALITVVSNRLIDMVAVEAVAGENTVTLPVTEEWGAGAYVTATLIQPLADAAGHDPTRALGLAHASVDPGAHQLAARFDVPAEAAPRAPFTVTLDVAGVADGETAYATIAAVDLGILNLTSFDVPDPSDHYFGQRRLGMAIRDLYGRLIDGRSGAMGAIRSGGDAMAQMRMQAPPPTEELMAQFSGPVEVIDGKATATFDLPAFNGTVRLMAVVWSATGVGNASADVLVRDPVVVTASLPRFMAPGDDSRILIELTHATGPAGAMQISVGSDTVDVDGGGFARELVLDELGTARLAVPIVGPEDGVHSIDISLTTPDGIRLGKVLSLPVMSLDPEVAETRRITLAPGESFTLTDDILAAMTPGTARATVTAGPLARIDAAGLIDRLDRYPYGCTEQQTSRALPLLYLSGLAEAMGLADRDDLPGRVQTAITAVLANQSSSGSFGVWQPGNGDLWLDAYVSDFLSRARAQGYAVPDTAFRAAMDNLRNRVNYYPDFEDGGADLAYALYVLAREGAAAMGDLRYYADIKAPDFATPLASAQLGAALAAYGDQGRADAMFARAARQLAAARPEGQLWRDDYGTNLRDAAAVLTLAVEAGSDAVDREALLTRVAGADAHLSTQEATWSLLAANALLTDAPGGGLSLDGAPLAGPLAQVMTPVELTTPRIFSNEGDSETMLTVTSFGVPRVAPPPSGNGYAIDRRYFTMEGEPADAGSVAQGTRLVTLLTVTPWAGNAGRLMVTDPLPAGFEIDNPNLLRAGDIKALDWLQVTTDTETTEFRQDRFLAAVNWSSDTPFRLAYIVRAVSPGVFHHPAASVEDMYRPTYRATGAAGAVTVTE</sequence>
<dbReference type="CDD" id="cd01100">
    <property type="entry name" value="APPLE_Factor_XI_like"/>
    <property type="match status" value="1"/>
</dbReference>
<dbReference type="InterPro" id="IPR047565">
    <property type="entry name" value="Alpha-macroglob_thiol-ester_cl"/>
</dbReference>
<evidence type="ECO:0000256" key="5">
    <source>
        <dbReference type="SAM" id="SignalP"/>
    </source>
</evidence>
<dbReference type="RefSeq" id="WP_281842878.1">
    <property type="nucleotide sequence ID" value="NZ_BROH01000008.1"/>
</dbReference>
<dbReference type="Pfam" id="PF00024">
    <property type="entry name" value="PAN_1"/>
    <property type="match status" value="1"/>
</dbReference>
<dbReference type="PANTHER" id="PTHR40094:SF1">
    <property type="entry name" value="UBIQUITIN DOMAIN-CONTAINING PROTEIN"/>
    <property type="match status" value="1"/>
</dbReference>
<dbReference type="Pfam" id="PF17973">
    <property type="entry name" value="bMG10"/>
    <property type="match status" value="1"/>
</dbReference>
<dbReference type="Pfam" id="PF00207">
    <property type="entry name" value="A2M"/>
    <property type="match status" value="1"/>
</dbReference>
<keyword evidence="3" id="KW-0677">Repeat</keyword>
<name>A0ABQ5LXM3_9RHOB</name>
<evidence type="ECO:0000256" key="3">
    <source>
        <dbReference type="ARBA" id="ARBA00022737"/>
    </source>
</evidence>
<dbReference type="InterPro" id="IPR049120">
    <property type="entry name" value="A2M_bMG2"/>
</dbReference>
<dbReference type="InterPro" id="IPR001599">
    <property type="entry name" value="Macroglobln_a2"/>
</dbReference>
<feature type="signal peptide" evidence="5">
    <location>
        <begin position="1"/>
        <end position="20"/>
    </location>
</feature>
<dbReference type="CDD" id="cd02891">
    <property type="entry name" value="A2M_like"/>
    <property type="match status" value="1"/>
</dbReference>
<organism evidence="9 10">
    <name type="scientific">Sinisalibacter aestuarii</name>
    <dbReference type="NCBI Taxonomy" id="2949426"/>
    <lineage>
        <taxon>Bacteria</taxon>
        <taxon>Pseudomonadati</taxon>
        <taxon>Pseudomonadota</taxon>
        <taxon>Alphaproteobacteria</taxon>
        <taxon>Rhodobacterales</taxon>
        <taxon>Roseobacteraceae</taxon>
        <taxon>Sinisalibacter</taxon>
    </lineage>
</organism>
<evidence type="ECO:0000259" key="7">
    <source>
        <dbReference type="SMART" id="SM01359"/>
    </source>
</evidence>
<comment type="caution">
    <text evidence="9">The sequence shown here is derived from an EMBL/GenBank/DDBJ whole genome shotgun (WGS) entry which is preliminary data.</text>
</comment>
<dbReference type="Proteomes" id="UP001144205">
    <property type="component" value="Unassembled WGS sequence"/>
</dbReference>
<dbReference type="SMART" id="SM00223">
    <property type="entry name" value="APPLE"/>
    <property type="match status" value="1"/>
</dbReference>
<dbReference type="InterPro" id="IPR011626">
    <property type="entry name" value="Alpha-macroglobulin_TED"/>
</dbReference>
<dbReference type="Pfam" id="PF01835">
    <property type="entry name" value="MG2"/>
    <property type="match status" value="1"/>
</dbReference>
<dbReference type="InterPro" id="IPR041462">
    <property type="entry name" value="Bact_A2M_MG6"/>
</dbReference>
<evidence type="ECO:0000313" key="9">
    <source>
        <dbReference type="EMBL" id="GKY88837.1"/>
    </source>
</evidence>
<reference evidence="9" key="1">
    <citation type="journal article" date="2023" name="Int. J. Syst. Evol. Microbiol.">
        <title>Sinisalibacter aestuarii sp. nov., isolated from estuarine sediment of the Arakawa River.</title>
        <authorList>
            <person name="Arafat S.T."/>
            <person name="Hirano S."/>
            <person name="Sato A."/>
            <person name="Takeuchi K."/>
            <person name="Yasuda T."/>
            <person name="Terahara T."/>
            <person name="Hamada M."/>
            <person name="Kobayashi T."/>
        </authorList>
    </citation>
    <scope>NUCLEOTIDE SEQUENCE</scope>
    <source>
        <strain evidence="9">B-399</strain>
    </source>
</reference>
<evidence type="ECO:0000259" key="6">
    <source>
        <dbReference type="SMART" id="SM00223"/>
    </source>
</evidence>
<evidence type="ECO:0000256" key="1">
    <source>
        <dbReference type="ARBA" id="ARBA00010556"/>
    </source>
</evidence>
<dbReference type="InterPro" id="IPR000177">
    <property type="entry name" value="Apple"/>
</dbReference>
<keyword evidence="10" id="KW-1185">Reference proteome</keyword>
<dbReference type="InterPro" id="IPR026284">
    <property type="entry name" value="A2MG_proteobact"/>
</dbReference>
<comment type="similarity">
    <text evidence="1">Belongs to the protease inhibitor I39 (alpha-2-macroglobulin) family. Bacterial alpha-2-macroglobulin subfamily.</text>
</comment>
<dbReference type="InterPro" id="IPR041203">
    <property type="entry name" value="Bact_A2M_MG5"/>
</dbReference>
<dbReference type="Pfam" id="PF17962">
    <property type="entry name" value="bMG6"/>
    <property type="match status" value="1"/>
</dbReference>
<dbReference type="PANTHER" id="PTHR40094">
    <property type="entry name" value="ALPHA-2-MACROGLOBULIN HOMOLOG"/>
    <property type="match status" value="1"/>
</dbReference>
<feature type="domain" description="Alpha-2-macroglobulin bait region" evidence="7">
    <location>
        <begin position="950"/>
        <end position="1094"/>
    </location>
</feature>
<dbReference type="Gene3D" id="2.60.40.1930">
    <property type="match status" value="1"/>
</dbReference>
<accession>A0ABQ5LXM3</accession>
<dbReference type="SMART" id="SM01360">
    <property type="entry name" value="A2M"/>
    <property type="match status" value="1"/>
</dbReference>
<feature type="domain" description="Alpha-2-macroglobulin" evidence="8">
    <location>
        <begin position="1157"/>
        <end position="1244"/>
    </location>
</feature>
<dbReference type="Pfam" id="PF11974">
    <property type="entry name" value="bMG3"/>
    <property type="match status" value="1"/>
</dbReference>
<dbReference type="InterPro" id="IPR051802">
    <property type="entry name" value="YfhM-like"/>
</dbReference>
<dbReference type="Gene3D" id="3.50.4.10">
    <property type="entry name" value="Hepatocyte Growth Factor"/>
    <property type="match status" value="1"/>
</dbReference>
<keyword evidence="4" id="KW-1015">Disulfide bond</keyword>
<evidence type="ECO:0000313" key="10">
    <source>
        <dbReference type="Proteomes" id="UP001144205"/>
    </source>
</evidence>
<feature type="chain" id="PRO_5046968618" description="Alpha-2-macroglobulin family protein" evidence="5">
    <location>
        <begin position="21"/>
        <end position="1810"/>
    </location>
</feature>
<dbReference type="InterPro" id="IPR021868">
    <property type="entry name" value="Alpha_2_Macroglob_MG3"/>
</dbReference>
<dbReference type="SMART" id="SM01359">
    <property type="entry name" value="A2M_N_2"/>
    <property type="match status" value="1"/>
</dbReference>
<dbReference type="EMBL" id="BROH01000008">
    <property type="protein sequence ID" value="GKY88837.1"/>
    <property type="molecule type" value="Genomic_DNA"/>
</dbReference>
<protein>
    <recommendedName>
        <fullName evidence="11">Alpha-2-macroglobulin family protein</fullName>
    </recommendedName>
</protein>
<dbReference type="Pfam" id="PF17972">
    <property type="entry name" value="bMG5"/>
    <property type="match status" value="1"/>
</dbReference>
<evidence type="ECO:0008006" key="11">
    <source>
        <dbReference type="Google" id="ProtNLM"/>
    </source>
</evidence>
<evidence type="ECO:0000256" key="4">
    <source>
        <dbReference type="ARBA" id="ARBA00023157"/>
    </source>
</evidence>
<proteinExistence type="inferred from homology"/>
<evidence type="ECO:0000256" key="2">
    <source>
        <dbReference type="ARBA" id="ARBA00022729"/>
    </source>
</evidence>
<dbReference type="SUPFAM" id="SSF48239">
    <property type="entry name" value="Terpenoid cyclases/Protein prenyltransferases"/>
    <property type="match status" value="1"/>
</dbReference>
<dbReference type="SMART" id="SM01419">
    <property type="entry name" value="Thiol-ester_cl"/>
    <property type="match status" value="1"/>
</dbReference>
<evidence type="ECO:0000259" key="8">
    <source>
        <dbReference type="SMART" id="SM01360"/>
    </source>
</evidence>
<dbReference type="InterPro" id="IPR002890">
    <property type="entry name" value="MG2"/>
</dbReference>
<dbReference type="InterPro" id="IPR041246">
    <property type="entry name" value="Bact_MG10"/>
</dbReference>
<dbReference type="Pfam" id="PF07703">
    <property type="entry name" value="A2M_BRD"/>
    <property type="match status" value="1"/>
</dbReference>
<dbReference type="Pfam" id="PF07678">
    <property type="entry name" value="TED_complement"/>
    <property type="match status" value="1"/>
</dbReference>
<dbReference type="InterPro" id="IPR011625">
    <property type="entry name" value="A2M_N_BRD"/>
</dbReference>
<dbReference type="InterPro" id="IPR008930">
    <property type="entry name" value="Terpenoid_cyclase/PrenylTrfase"/>
</dbReference>
<dbReference type="InterPro" id="IPR003609">
    <property type="entry name" value="Pan_app"/>
</dbReference>
<feature type="domain" description="Apple" evidence="6">
    <location>
        <begin position="31"/>
        <end position="93"/>
    </location>
</feature>
<keyword evidence="2 5" id="KW-0732">Signal</keyword>
<gene>
    <name evidence="9" type="ORF">STA1M1_27060</name>
</gene>
<dbReference type="Pfam" id="PF21142">
    <property type="entry name" value="A2M_bMG2"/>
    <property type="match status" value="1"/>
</dbReference>
<dbReference type="PIRSF" id="PIRSF038980">
    <property type="entry name" value="A2M_bac"/>
    <property type="match status" value="1"/>
</dbReference>
<dbReference type="Gene3D" id="1.50.10.20">
    <property type="match status" value="1"/>
</dbReference>